<feature type="transmembrane region" description="Helical" evidence="1">
    <location>
        <begin position="184"/>
        <end position="217"/>
    </location>
</feature>
<reference evidence="2 3" key="1">
    <citation type="submission" date="2024-07" db="EMBL/GenBank/DDBJ databases">
        <title>Section-level genome sequencing and comparative genomics of Aspergillus sections Usti and Cavernicolus.</title>
        <authorList>
            <consortium name="Lawrence Berkeley National Laboratory"/>
            <person name="Nybo J.L."/>
            <person name="Vesth T.C."/>
            <person name="Theobald S."/>
            <person name="Frisvad J.C."/>
            <person name="Larsen T.O."/>
            <person name="Kjaerboelling I."/>
            <person name="Rothschild-Mancinelli K."/>
            <person name="Lyhne E.K."/>
            <person name="Kogle M.E."/>
            <person name="Barry K."/>
            <person name="Clum A."/>
            <person name="Na H."/>
            <person name="Ledsgaard L."/>
            <person name="Lin J."/>
            <person name="Lipzen A."/>
            <person name="Kuo A."/>
            <person name="Riley R."/>
            <person name="Mondo S."/>
            <person name="Labutti K."/>
            <person name="Haridas S."/>
            <person name="Pangalinan J."/>
            <person name="Salamov A.A."/>
            <person name="Simmons B.A."/>
            <person name="Magnuson J.K."/>
            <person name="Chen J."/>
            <person name="Drula E."/>
            <person name="Henrissat B."/>
            <person name="Wiebenga A."/>
            <person name="Lubbers R.J."/>
            <person name="Gomes A.C."/>
            <person name="Macurrencykelacurrency M.R."/>
            <person name="Stajich J."/>
            <person name="Grigoriev I.V."/>
            <person name="Mortensen U.H."/>
            <person name="De Vries R.P."/>
            <person name="Baker S.E."/>
            <person name="Andersen M.R."/>
        </authorList>
    </citation>
    <scope>NUCLEOTIDE SEQUENCE [LARGE SCALE GENOMIC DNA]</scope>
    <source>
        <strain evidence="2 3">CBS 449.75</strain>
    </source>
</reference>
<evidence type="ECO:0000313" key="3">
    <source>
        <dbReference type="Proteomes" id="UP001610432"/>
    </source>
</evidence>
<feature type="transmembrane region" description="Helical" evidence="1">
    <location>
        <begin position="223"/>
        <end position="244"/>
    </location>
</feature>
<proteinExistence type="predicted"/>
<dbReference type="Proteomes" id="UP001610432">
    <property type="component" value="Unassembled WGS sequence"/>
</dbReference>
<dbReference type="GeneID" id="98144974"/>
<keyword evidence="1" id="KW-1133">Transmembrane helix</keyword>
<evidence type="ECO:0000313" key="2">
    <source>
        <dbReference type="EMBL" id="KAL2864259.1"/>
    </source>
</evidence>
<dbReference type="EMBL" id="JBFXLQ010000042">
    <property type="protein sequence ID" value="KAL2864259.1"/>
    <property type="molecule type" value="Genomic_DNA"/>
</dbReference>
<comment type="caution">
    <text evidence="2">The sequence shown here is derived from an EMBL/GenBank/DDBJ whole genome shotgun (WGS) entry which is preliminary data.</text>
</comment>
<accession>A0ABR4LI82</accession>
<keyword evidence="1" id="KW-0812">Transmembrane</keyword>
<evidence type="ECO:0000256" key="1">
    <source>
        <dbReference type="SAM" id="Phobius"/>
    </source>
</evidence>
<sequence length="257" mass="28229">MLSSVMVAVDGKEEVQPELNRRTLEHFLFCLVGNFAFHLVLTVAAQNAWSTTITLVHAARCISLGHFPLAVRPRRVLQVILIPRSFTRPAAVASIVFFLADVDCPSVMGTIDEPPSHAVVNLVDEVDVVDFQASRWFTVTDVSLIWVPSRARILPSPDIRLFIISWQSLIRCIHVYVGERARQFTIILVFIVVIIVIVIRVIGVIEVIRILGVIWVIGVDGRGIQVIWILWIIGSAGSISGSVLSGSNGSCQSSSIG</sequence>
<organism evidence="2 3">
    <name type="scientific">Aspergillus lucknowensis</name>
    <dbReference type="NCBI Taxonomy" id="176173"/>
    <lineage>
        <taxon>Eukaryota</taxon>
        <taxon>Fungi</taxon>
        <taxon>Dikarya</taxon>
        <taxon>Ascomycota</taxon>
        <taxon>Pezizomycotina</taxon>
        <taxon>Eurotiomycetes</taxon>
        <taxon>Eurotiomycetidae</taxon>
        <taxon>Eurotiales</taxon>
        <taxon>Aspergillaceae</taxon>
        <taxon>Aspergillus</taxon>
        <taxon>Aspergillus subgen. Nidulantes</taxon>
    </lineage>
</organism>
<dbReference type="RefSeq" id="XP_070883238.1">
    <property type="nucleotide sequence ID" value="XM_071029902.1"/>
</dbReference>
<keyword evidence="3" id="KW-1185">Reference proteome</keyword>
<name>A0ABR4LI82_9EURO</name>
<protein>
    <submittedName>
        <fullName evidence="2">Uncharacterized protein</fullName>
    </submittedName>
</protein>
<keyword evidence="1" id="KW-0472">Membrane</keyword>
<gene>
    <name evidence="2" type="ORF">BJX67DRAFT_361655</name>
</gene>